<feature type="region of interest" description="Disordered" evidence="1">
    <location>
        <begin position="222"/>
        <end position="252"/>
    </location>
</feature>
<sequence length="474" mass="53550">MNLFSQIPGGIPYPQTSMEYSTYTPYPPYTPPPPPPQYYTSHQNSSPTPQNFPSSYSYPLPNTQYSQSHSPNQYPYPQYPRTKPGSIMEFLIQTKSPEELVDYFPKNSICNFCGGGHHSCLCPIPPYDHPYWATAYPTSSSPQLTKTNVSITPTSLPSYAPQESDDEWEEIISEKLSDLEETLKKLLQQQMQIQQQQIQIQQQADSRMQNMENQLGQIAKALSEESDRSHPSDTEAQPEETNMDDHVSESDYDGVNMMDDTLPDVFEDPDENGVNESWDAFMGSDTESGGEVVNVHDICEEEEDFCMVQFDYGVAPTPCFETSFELPVIPRVIKVFTHVFCPTEEDESFILHFCADEGYEDHVLPSWADEFKDLRHLMTFVERKLETLTISAPLQSLLLESLWGSCVGQTTLKITLLGRQPELFFLLLFLLCLLFGCFALCFCCSSGSCYLGDVPRITLTQFSSASTSAIGKFL</sequence>
<comment type="caution">
    <text evidence="3">The sequence shown here is derived from an EMBL/GenBank/DDBJ whole genome shotgun (WGS) entry which is preliminary data.</text>
</comment>
<keyword evidence="2" id="KW-0472">Membrane</keyword>
<evidence type="ECO:0000256" key="1">
    <source>
        <dbReference type="SAM" id="MobiDB-lite"/>
    </source>
</evidence>
<evidence type="ECO:0000256" key="2">
    <source>
        <dbReference type="SAM" id="Phobius"/>
    </source>
</evidence>
<dbReference type="EMBL" id="CAMAPF010001010">
    <property type="protein sequence ID" value="CAH9138488.1"/>
    <property type="molecule type" value="Genomic_DNA"/>
</dbReference>
<dbReference type="AlphaFoldDB" id="A0AAV0FS63"/>
<accession>A0AAV0FS63</accession>
<proteinExistence type="predicted"/>
<feature type="transmembrane region" description="Helical" evidence="2">
    <location>
        <begin position="423"/>
        <end position="451"/>
    </location>
</feature>
<keyword evidence="4" id="KW-1185">Reference proteome</keyword>
<name>A0AAV0FS63_9ASTE</name>
<protein>
    <submittedName>
        <fullName evidence="3">Uncharacterized protein</fullName>
    </submittedName>
</protein>
<feature type="compositionally biased region" description="Polar residues" evidence="1">
    <location>
        <begin position="41"/>
        <end position="74"/>
    </location>
</feature>
<keyword evidence="2" id="KW-1133">Transmembrane helix</keyword>
<evidence type="ECO:0000313" key="4">
    <source>
        <dbReference type="Proteomes" id="UP001152523"/>
    </source>
</evidence>
<keyword evidence="2" id="KW-0812">Transmembrane</keyword>
<feature type="compositionally biased region" description="Basic and acidic residues" evidence="1">
    <location>
        <begin position="222"/>
        <end position="233"/>
    </location>
</feature>
<organism evidence="3 4">
    <name type="scientific">Cuscuta epithymum</name>
    <dbReference type="NCBI Taxonomy" id="186058"/>
    <lineage>
        <taxon>Eukaryota</taxon>
        <taxon>Viridiplantae</taxon>
        <taxon>Streptophyta</taxon>
        <taxon>Embryophyta</taxon>
        <taxon>Tracheophyta</taxon>
        <taxon>Spermatophyta</taxon>
        <taxon>Magnoliopsida</taxon>
        <taxon>eudicotyledons</taxon>
        <taxon>Gunneridae</taxon>
        <taxon>Pentapetalae</taxon>
        <taxon>asterids</taxon>
        <taxon>lamiids</taxon>
        <taxon>Solanales</taxon>
        <taxon>Convolvulaceae</taxon>
        <taxon>Cuscuteae</taxon>
        <taxon>Cuscuta</taxon>
        <taxon>Cuscuta subgen. Cuscuta</taxon>
    </lineage>
</organism>
<gene>
    <name evidence="3" type="ORF">CEPIT_LOCUS36839</name>
</gene>
<feature type="region of interest" description="Disordered" evidence="1">
    <location>
        <begin position="31"/>
        <end position="74"/>
    </location>
</feature>
<reference evidence="3" key="1">
    <citation type="submission" date="2022-07" db="EMBL/GenBank/DDBJ databases">
        <authorList>
            <person name="Macas J."/>
            <person name="Novak P."/>
            <person name="Neumann P."/>
        </authorList>
    </citation>
    <scope>NUCLEOTIDE SEQUENCE</scope>
</reference>
<evidence type="ECO:0000313" key="3">
    <source>
        <dbReference type="EMBL" id="CAH9138488.1"/>
    </source>
</evidence>
<dbReference type="Proteomes" id="UP001152523">
    <property type="component" value="Unassembled WGS sequence"/>
</dbReference>